<proteinExistence type="predicted"/>
<accession>X1P378</accession>
<gene>
    <name evidence="1" type="ORF">S06H3_54368</name>
</gene>
<protein>
    <submittedName>
        <fullName evidence="1">Uncharacterized protein</fullName>
    </submittedName>
</protein>
<dbReference type="EMBL" id="BARV01034760">
    <property type="protein sequence ID" value="GAI50323.1"/>
    <property type="molecule type" value="Genomic_DNA"/>
</dbReference>
<comment type="caution">
    <text evidence="1">The sequence shown here is derived from an EMBL/GenBank/DDBJ whole genome shotgun (WGS) entry which is preliminary data.</text>
</comment>
<dbReference type="SUPFAM" id="SSF46785">
    <property type="entry name" value="Winged helix' DNA-binding domain"/>
    <property type="match status" value="1"/>
</dbReference>
<name>X1P378_9ZZZZ</name>
<evidence type="ECO:0000313" key="1">
    <source>
        <dbReference type="EMBL" id="GAI50323.1"/>
    </source>
</evidence>
<feature type="non-terminal residue" evidence="1">
    <location>
        <position position="1"/>
    </location>
</feature>
<dbReference type="AlphaFoldDB" id="X1P378"/>
<organism evidence="1">
    <name type="scientific">marine sediment metagenome</name>
    <dbReference type="NCBI Taxonomy" id="412755"/>
    <lineage>
        <taxon>unclassified sequences</taxon>
        <taxon>metagenomes</taxon>
        <taxon>ecological metagenomes</taxon>
    </lineage>
</organism>
<sequence>EALRLAKRVGDDFMVNHQKLKKEIWHYDRFGGWQPIKATKLTVLLFIYGREMITAFDLIEEFDYTYSSAHCRLSQLKREGFVKRTGGGHWCLSDRGYDKLDHSGVLKGKADEKLRRERQAEGRVWYIEDDKMWMAKNVGEMLLTLAEAKKVIRELKEARLT</sequence>
<reference evidence="1" key="1">
    <citation type="journal article" date="2014" name="Front. Microbiol.">
        <title>High frequency of phylogenetically diverse reductive dehalogenase-homologous genes in deep subseafloor sedimentary metagenomes.</title>
        <authorList>
            <person name="Kawai M."/>
            <person name="Futagami T."/>
            <person name="Toyoda A."/>
            <person name="Takaki Y."/>
            <person name="Nishi S."/>
            <person name="Hori S."/>
            <person name="Arai W."/>
            <person name="Tsubouchi T."/>
            <person name="Morono Y."/>
            <person name="Uchiyama I."/>
            <person name="Ito T."/>
            <person name="Fujiyama A."/>
            <person name="Inagaki F."/>
            <person name="Takami H."/>
        </authorList>
    </citation>
    <scope>NUCLEOTIDE SEQUENCE</scope>
    <source>
        <strain evidence="1">Expedition CK06-06</strain>
    </source>
</reference>
<dbReference type="InterPro" id="IPR036390">
    <property type="entry name" value="WH_DNA-bd_sf"/>
</dbReference>